<keyword evidence="2" id="KW-1185">Reference proteome</keyword>
<gene>
    <name evidence="1" type="ORF">C1H46_032223</name>
</gene>
<dbReference type="EMBL" id="VIEB01000732">
    <property type="protein sequence ID" value="TQD82205.1"/>
    <property type="molecule type" value="Genomic_DNA"/>
</dbReference>
<comment type="caution">
    <text evidence="1">The sequence shown here is derived from an EMBL/GenBank/DDBJ whole genome shotgun (WGS) entry which is preliminary data.</text>
</comment>
<dbReference type="Proteomes" id="UP000315295">
    <property type="component" value="Unassembled WGS sequence"/>
</dbReference>
<evidence type="ECO:0000313" key="2">
    <source>
        <dbReference type="Proteomes" id="UP000315295"/>
    </source>
</evidence>
<accession>A0A540L6U4</accession>
<evidence type="ECO:0000313" key="1">
    <source>
        <dbReference type="EMBL" id="TQD82205.1"/>
    </source>
</evidence>
<protein>
    <submittedName>
        <fullName evidence="1">Uncharacterized protein</fullName>
    </submittedName>
</protein>
<proteinExistence type="predicted"/>
<sequence length="83" mass="9591">MLTSYLIIPRQPGAWHCPILSKGINFIIKGGLLLTSFRKNALLSFKDIREYYYHIETNVENGVKIPWHITIFALPTNIVKCIF</sequence>
<organism evidence="1 2">
    <name type="scientific">Malus baccata</name>
    <name type="common">Siberian crab apple</name>
    <name type="synonym">Pyrus baccata</name>
    <dbReference type="NCBI Taxonomy" id="106549"/>
    <lineage>
        <taxon>Eukaryota</taxon>
        <taxon>Viridiplantae</taxon>
        <taxon>Streptophyta</taxon>
        <taxon>Embryophyta</taxon>
        <taxon>Tracheophyta</taxon>
        <taxon>Spermatophyta</taxon>
        <taxon>Magnoliopsida</taxon>
        <taxon>eudicotyledons</taxon>
        <taxon>Gunneridae</taxon>
        <taxon>Pentapetalae</taxon>
        <taxon>rosids</taxon>
        <taxon>fabids</taxon>
        <taxon>Rosales</taxon>
        <taxon>Rosaceae</taxon>
        <taxon>Amygdaloideae</taxon>
        <taxon>Maleae</taxon>
        <taxon>Malus</taxon>
    </lineage>
</organism>
<dbReference type="AlphaFoldDB" id="A0A540L6U4"/>
<name>A0A540L6U4_MALBA</name>
<reference evidence="1 2" key="1">
    <citation type="journal article" date="2019" name="G3 (Bethesda)">
        <title>Sequencing of a Wild Apple (Malus baccata) Genome Unravels the Differences Between Cultivated and Wild Apple Species Regarding Disease Resistance and Cold Tolerance.</title>
        <authorList>
            <person name="Chen X."/>
        </authorList>
    </citation>
    <scope>NUCLEOTIDE SEQUENCE [LARGE SCALE GENOMIC DNA]</scope>
    <source>
        <strain evidence="2">cv. Shandingzi</strain>
        <tissue evidence="1">Leaves</tissue>
    </source>
</reference>